<protein>
    <submittedName>
        <fullName evidence="1">Unannotated protein</fullName>
    </submittedName>
</protein>
<dbReference type="Gene3D" id="3.30.1240.10">
    <property type="match status" value="1"/>
</dbReference>
<accession>A0A6J7E0K2</accession>
<name>A0A6J7E0K2_9ZZZZ</name>
<evidence type="ECO:0000313" key="1">
    <source>
        <dbReference type="EMBL" id="CAB4873303.1"/>
    </source>
</evidence>
<sequence>MMAERPEPWLVAIDIDGTLVSDYGTLNPWTIVEVRRLVDAGHHVTIATGRSVPMTLPFIEELGISPELVVCANGAIIARRDDSDPTRYVRDTVELFDPGLVLREIHDTIPDANYAVEDETGLLRYTGWFPETGVNMHTQKMETFEELLTDQATRVVVIAPNSRQDYFTGVVEMLGLHKVTYSIGYTSWLDIGPQGVNKATALEKVRERWGIPRNRVMAIGDGRNDVDMLEWAGEFGRGIAMGQAPEEVRNAASEMTLNESEGGLPSALATLD</sequence>
<organism evidence="1">
    <name type="scientific">freshwater metagenome</name>
    <dbReference type="NCBI Taxonomy" id="449393"/>
    <lineage>
        <taxon>unclassified sequences</taxon>
        <taxon>metagenomes</taxon>
        <taxon>ecological metagenomes</taxon>
    </lineage>
</organism>
<dbReference type="InterPro" id="IPR006379">
    <property type="entry name" value="HAD-SF_hydro_IIB"/>
</dbReference>
<dbReference type="SUPFAM" id="SSF56784">
    <property type="entry name" value="HAD-like"/>
    <property type="match status" value="1"/>
</dbReference>
<dbReference type="GO" id="GO:0000287">
    <property type="term" value="F:magnesium ion binding"/>
    <property type="evidence" value="ECO:0007669"/>
    <property type="project" value="TreeGrafter"/>
</dbReference>
<reference evidence="1" key="1">
    <citation type="submission" date="2020-05" db="EMBL/GenBank/DDBJ databases">
        <authorList>
            <person name="Chiriac C."/>
            <person name="Salcher M."/>
            <person name="Ghai R."/>
            <person name="Kavagutti S V."/>
        </authorList>
    </citation>
    <scope>NUCLEOTIDE SEQUENCE</scope>
</reference>
<dbReference type="PANTHER" id="PTHR10000:SF8">
    <property type="entry name" value="HAD SUPERFAMILY HYDROLASE-LIKE, TYPE 3"/>
    <property type="match status" value="1"/>
</dbReference>
<proteinExistence type="predicted"/>
<dbReference type="PROSITE" id="PS01228">
    <property type="entry name" value="COF_1"/>
    <property type="match status" value="1"/>
</dbReference>
<dbReference type="AlphaFoldDB" id="A0A6J7E0K2"/>
<dbReference type="GO" id="GO:0005829">
    <property type="term" value="C:cytosol"/>
    <property type="evidence" value="ECO:0007669"/>
    <property type="project" value="TreeGrafter"/>
</dbReference>
<dbReference type="InterPro" id="IPR023214">
    <property type="entry name" value="HAD_sf"/>
</dbReference>
<gene>
    <name evidence="1" type="ORF">UFOPK3364_00868</name>
</gene>
<dbReference type="NCBIfam" id="TIGR01484">
    <property type="entry name" value="HAD-SF-IIB"/>
    <property type="match status" value="1"/>
</dbReference>
<dbReference type="GO" id="GO:0016791">
    <property type="term" value="F:phosphatase activity"/>
    <property type="evidence" value="ECO:0007669"/>
    <property type="project" value="TreeGrafter"/>
</dbReference>
<dbReference type="Gene3D" id="3.40.50.1000">
    <property type="entry name" value="HAD superfamily/HAD-like"/>
    <property type="match status" value="1"/>
</dbReference>
<dbReference type="InterPro" id="IPR036412">
    <property type="entry name" value="HAD-like_sf"/>
</dbReference>
<dbReference type="EMBL" id="CAFBLO010000091">
    <property type="protein sequence ID" value="CAB4873303.1"/>
    <property type="molecule type" value="Genomic_DNA"/>
</dbReference>
<dbReference type="PANTHER" id="PTHR10000">
    <property type="entry name" value="PHOSPHOSERINE PHOSPHATASE"/>
    <property type="match status" value="1"/>
</dbReference>
<dbReference type="Pfam" id="PF08282">
    <property type="entry name" value="Hydrolase_3"/>
    <property type="match status" value="1"/>
</dbReference>